<name>A0ABT7ZKL2_9BACL</name>
<evidence type="ECO:0000259" key="3">
    <source>
        <dbReference type="Pfam" id="PF00501"/>
    </source>
</evidence>
<gene>
    <name evidence="5" type="ORF">QMA01_10260</name>
</gene>
<evidence type="ECO:0000313" key="5">
    <source>
        <dbReference type="EMBL" id="MDN3427679.1"/>
    </source>
</evidence>
<keyword evidence="2" id="KW-0436">Ligase</keyword>
<dbReference type="EMBL" id="JASDCQ010000002">
    <property type="protein sequence ID" value="MDN3427679.1"/>
    <property type="molecule type" value="Genomic_DNA"/>
</dbReference>
<dbReference type="RefSeq" id="WP_290214919.1">
    <property type="nucleotide sequence ID" value="NZ_JASDCQ010000002.1"/>
</dbReference>
<keyword evidence="6" id="KW-1185">Reference proteome</keyword>
<dbReference type="PANTHER" id="PTHR43201">
    <property type="entry name" value="ACYL-COA SYNTHETASE"/>
    <property type="match status" value="1"/>
</dbReference>
<dbReference type="Proteomes" id="UP001225873">
    <property type="component" value="Unassembled WGS sequence"/>
</dbReference>
<dbReference type="PANTHER" id="PTHR43201:SF5">
    <property type="entry name" value="MEDIUM-CHAIN ACYL-COA LIGASE ACSF2, MITOCHONDRIAL"/>
    <property type="match status" value="1"/>
</dbReference>
<dbReference type="Pfam" id="PF00501">
    <property type="entry name" value="AMP-binding"/>
    <property type="match status" value="1"/>
</dbReference>
<dbReference type="InterPro" id="IPR042099">
    <property type="entry name" value="ANL_N_sf"/>
</dbReference>
<dbReference type="InterPro" id="IPR045851">
    <property type="entry name" value="AMP-bd_C_sf"/>
</dbReference>
<protein>
    <submittedName>
        <fullName evidence="5">AMP-binding protein</fullName>
    </submittedName>
</protein>
<dbReference type="Gene3D" id="3.40.50.12780">
    <property type="entry name" value="N-terminal domain of ligase-like"/>
    <property type="match status" value="1"/>
</dbReference>
<dbReference type="InterPro" id="IPR020845">
    <property type="entry name" value="AMP-binding_CS"/>
</dbReference>
<dbReference type="PROSITE" id="PS00455">
    <property type="entry name" value="AMP_BINDING"/>
    <property type="match status" value="1"/>
</dbReference>
<accession>A0ABT7ZKL2</accession>
<organism evidence="5 6">
    <name type="scientific">Planococcus notacanthi</name>
    <dbReference type="NCBI Taxonomy" id="3035188"/>
    <lineage>
        <taxon>Bacteria</taxon>
        <taxon>Bacillati</taxon>
        <taxon>Bacillota</taxon>
        <taxon>Bacilli</taxon>
        <taxon>Bacillales</taxon>
        <taxon>Caryophanaceae</taxon>
        <taxon>Planococcus</taxon>
    </lineage>
</organism>
<comment type="caution">
    <text evidence="5">The sequence shown here is derived from an EMBL/GenBank/DDBJ whole genome shotgun (WGS) entry which is preliminary data.</text>
</comment>
<evidence type="ECO:0000256" key="2">
    <source>
        <dbReference type="ARBA" id="ARBA00022598"/>
    </source>
</evidence>
<evidence type="ECO:0000259" key="4">
    <source>
        <dbReference type="Pfam" id="PF13193"/>
    </source>
</evidence>
<evidence type="ECO:0000256" key="1">
    <source>
        <dbReference type="ARBA" id="ARBA00006432"/>
    </source>
</evidence>
<comment type="similarity">
    <text evidence="1">Belongs to the ATP-dependent AMP-binding enzyme family.</text>
</comment>
<sequence length="507" mass="57311">MKYANVAELLAARCKENPDKEFLVVENRDGAVERMTYQQFYEQVGKLAQVLQSKGIKQDDKVLLHLPNGSAFMKSWFAILSIGAVMVPTNVLSPEEEMKYLVSHSESKLIITEKEYEQKFSSFDLPLLFSRLGEGKQGSWLEADIDQADPLLEMPKLKPQDEAAILYTSGTTSKPKGVVLTQRNYLHTGQQMAETLGYRPGDRVLIVLPMFHGNGQYYMAMPALYAGASIAITESFSATNYVKQAKRLEATIGSLFSAPIKMILKKDYDPEDRQNPLRLIIYAQALTEQQYEEFLKRYDVELRQLYGMTETVAIPLMNPVDDLRDPISIGMEACGYSVALRGENGQEVAAGEEGEITVRGEPGVTIMKEYFKNPSATAETIQDNWLYTGDMAKMDPKTGLFYFVDRKKDMMKRSGENIAAGEVEAVINEHDAVFESAVVSVPDPVYEEAIHAFVILKENRNLAPEELLDWCRERLAKFKVPQEIHFTEDFPRTSVGKIQKQQMKKWV</sequence>
<proteinExistence type="inferred from homology"/>
<dbReference type="SUPFAM" id="SSF56801">
    <property type="entry name" value="Acetyl-CoA synthetase-like"/>
    <property type="match status" value="1"/>
</dbReference>
<feature type="domain" description="AMP-dependent synthetase/ligase" evidence="3">
    <location>
        <begin position="11"/>
        <end position="371"/>
    </location>
</feature>
<evidence type="ECO:0000313" key="6">
    <source>
        <dbReference type="Proteomes" id="UP001225873"/>
    </source>
</evidence>
<dbReference type="InterPro" id="IPR000873">
    <property type="entry name" value="AMP-dep_synth/lig_dom"/>
</dbReference>
<dbReference type="Pfam" id="PF13193">
    <property type="entry name" value="AMP-binding_C"/>
    <property type="match status" value="1"/>
</dbReference>
<feature type="domain" description="AMP-binding enzyme C-terminal" evidence="4">
    <location>
        <begin position="422"/>
        <end position="497"/>
    </location>
</feature>
<dbReference type="InterPro" id="IPR025110">
    <property type="entry name" value="AMP-bd_C"/>
</dbReference>
<reference evidence="5 6" key="1">
    <citation type="submission" date="2023-03" db="EMBL/GenBank/DDBJ databases">
        <authorList>
            <person name="Uniacke-Lowe S."/>
            <person name="Ross P."/>
            <person name="Hill C."/>
        </authorList>
    </citation>
    <scope>NUCLEOTIDE SEQUENCE [LARGE SCALE GENOMIC DNA]</scope>
    <source>
        <strain evidence="5 6">APC 4016</strain>
    </source>
</reference>
<dbReference type="Gene3D" id="3.30.300.30">
    <property type="match status" value="1"/>
</dbReference>